<dbReference type="InterPro" id="IPR035965">
    <property type="entry name" value="PAS-like_dom_sf"/>
</dbReference>
<dbReference type="InterPro" id="IPR001789">
    <property type="entry name" value="Sig_transdc_resp-reg_receiver"/>
</dbReference>
<evidence type="ECO:0000259" key="4">
    <source>
        <dbReference type="PROSITE" id="PS50887"/>
    </source>
</evidence>
<dbReference type="Proteomes" id="UP000460298">
    <property type="component" value="Unassembled WGS sequence"/>
</dbReference>
<dbReference type="SMART" id="SM00091">
    <property type="entry name" value="PAS"/>
    <property type="match status" value="1"/>
</dbReference>
<gene>
    <name evidence="5" type="ORF">F9K24_01895</name>
</gene>
<dbReference type="GO" id="GO:0000160">
    <property type="term" value="P:phosphorelay signal transduction system"/>
    <property type="evidence" value="ECO:0007669"/>
    <property type="project" value="InterPro"/>
</dbReference>
<dbReference type="InterPro" id="IPR052163">
    <property type="entry name" value="DGC-Regulatory_Protein"/>
</dbReference>
<reference evidence="5 6" key="1">
    <citation type="submission" date="2019-10" db="EMBL/GenBank/DDBJ databases">
        <title>Extracellular Electron Transfer in a Candidatus Methanoperedens spp. Enrichment Culture.</title>
        <authorList>
            <person name="Berger S."/>
            <person name="Rangel Shaw D."/>
            <person name="Berben T."/>
            <person name="In 'T Zandt M."/>
            <person name="Frank J."/>
            <person name="Reimann J."/>
            <person name="Jetten M.S.M."/>
            <person name="Welte C.U."/>
        </authorList>
    </citation>
    <scope>NUCLEOTIDE SEQUENCE [LARGE SCALE GENOMIC DNA]</scope>
    <source>
        <strain evidence="5">SB12</strain>
    </source>
</reference>
<dbReference type="Pfam" id="PF00990">
    <property type="entry name" value="GGDEF"/>
    <property type="match status" value="1"/>
</dbReference>
<proteinExistence type="predicted"/>
<dbReference type="PANTHER" id="PTHR46663:SF3">
    <property type="entry name" value="SLL0267 PROTEIN"/>
    <property type="match status" value="1"/>
</dbReference>
<dbReference type="SUPFAM" id="SSF141868">
    <property type="entry name" value="EAL domain-like"/>
    <property type="match status" value="1"/>
</dbReference>
<dbReference type="PROSITE" id="PS50112">
    <property type="entry name" value="PAS"/>
    <property type="match status" value="1"/>
</dbReference>
<dbReference type="Gene3D" id="3.30.70.270">
    <property type="match status" value="1"/>
</dbReference>
<dbReference type="Gene3D" id="3.40.50.2300">
    <property type="match status" value="1"/>
</dbReference>
<dbReference type="InterPro" id="IPR011006">
    <property type="entry name" value="CheY-like_superfamily"/>
</dbReference>
<dbReference type="EMBL" id="WBUI01000001">
    <property type="protein sequence ID" value="KAB2935506.1"/>
    <property type="molecule type" value="Genomic_DNA"/>
</dbReference>
<feature type="domain" description="Response regulatory" evidence="2">
    <location>
        <begin position="9"/>
        <end position="124"/>
    </location>
</feature>
<dbReference type="PANTHER" id="PTHR46663">
    <property type="entry name" value="DIGUANYLATE CYCLASE DGCT-RELATED"/>
    <property type="match status" value="1"/>
</dbReference>
<dbReference type="InterPro" id="IPR035919">
    <property type="entry name" value="EAL_sf"/>
</dbReference>
<accession>A0A833H539</accession>
<evidence type="ECO:0000313" key="5">
    <source>
        <dbReference type="EMBL" id="KAB2935506.1"/>
    </source>
</evidence>
<dbReference type="NCBIfam" id="TIGR00229">
    <property type="entry name" value="sensory_box"/>
    <property type="match status" value="1"/>
</dbReference>
<dbReference type="SUPFAM" id="SSF55785">
    <property type="entry name" value="PYP-like sensor domain (PAS domain)"/>
    <property type="match status" value="1"/>
</dbReference>
<dbReference type="FunFam" id="3.30.70.270:FF:000001">
    <property type="entry name" value="Diguanylate cyclase domain protein"/>
    <property type="match status" value="1"/>
</dbReference>
<dbReference type="CDD" id="cd00130">
    <property type="entry name" value="PAS"/>
    <property type="match status" value="1"/>
</dbReference>
<dbReference type="NCBIfam" id="TIGR00254">
    <property type="entry name" value="GGDEF"/>
    <property type="match status" value="1"/>
</dbReference>
<dbReference type="Gene3D" id="3.30.450.20">
    <property type="entry name" value="PAS domain"/>
    <property type="match status" value="1"/>
</dbReference>
<evidence type="ECO:0000313" key="6">
    <source>
        <dbReference type="Proteomes" id="UP000460298"/>
    </source>
</evidence>
<dbReference type="PROSITE" id="PS50887">
    <property type="entry name" value="GGDEF"/>
    <property type="match status" value="1"/>
</dbReference>
<keyword evidence="1" id="KW-0597">Phosphoprotein</keyword>
<dbReference type="PROSITE" id="PS50110">
    <property type="entry name" value="RESPONSE_REGULATORY"/>
    <property type="match status" value="1"/>
</dbReference>
<dbReference type="SMART" id="SM00448">
    <property type="entry name" value="REC"/>
    <property type="match status" value="1"/>
</dbReference>
<dbReference type="SUPFAM" id="SSF55073">
    <property type="entry name" value="Nucleotide cyclase"/>
    <property type="match status" value="1"/>
</dbReference>
<evidence type="ECO:0000256" key="1">
    <source>
        <dbReference type="PROSITE-ProRule" id="PRU00169"/>
    </source>
</evidence>
<dbReference type="InterPro" id="IPR000014">
    <property type="entry name" value="PAS"/>
</dbReference>
<name>A0A833H539_9LEPT</name>
<evidence type="ECO:0000259" key="2">
    <source>
        <dbReference type="PROSITE" id="PS50110"/>
    </source>
</evidence>
<dbReference type="GO" id="GO:0003824">
    <property type="term" value="F:catalytic activity"/>
    <property type="evidence" value="ECO:0007669"/>
    <property type="project" value="UniProtKB-ARBA"/>
</dbReference>
<evidence type="ECO:0000259" key="3">
    <source>
        <dbReference type="PROSITE" id="PS50112"/>
    </source>
</evidence>
<dbReference type="SMART" id="SM00267">
    <property type="entry name" value="GGDEF"/>
    <property type="match status" value="1"/>
</dbReference>
<dbReference type="InterPro" id="IPR029787">
    <property type="entry name" value="Nucleotide_cyclase"/>
</dbReference>
<dbReference type="InterPro" id="IPR043128">
    <property type="entry name" value="Rev_trsase/Diguanyl_cyclase"/>
</dbReference>
<dbReference type="InterPro" id="IPR000160">
    <property type="entry name" value="GGDEF_dom"/>
</dbReference>
<comment type="caution">
    <text evidence="5">The sequence shown here is derived from an EMBL/GenBank/DDBJ whole genome shotgun (WGS) entry which is preliminary data.</text>
</comment>
<dbReference type="Pfam" id="PF00072">
    <property type="entry name" value="Response_reg"/>
    <property type="match status" value="1"/>
</dbReference>
<dbReference type="Pfam" id="PF13426">
    <property type="entry name" value="PAS_9"/>
    <property type="match status" value="1"/>
</dbReference>
<protein>
    <submittedName>
        <fullName evidence="5">Diguanylate cyclase</fullName>
    </submittedName>
</protein>
<feature type="domain" description="PAS" evidence="3">
    <location>
        <begin position="137"/>
        <end position="182"/>
    </location>
</feature>
<dbReference type="AlphaFoldDB" id="A0A833H539"/>
<organism evidence="5 6">
    <name type="scientific">Leptonema illini</name>
    <dbReference type="NCBI Taxonomy" id="183"/>
    <lineage>
        <taxon>Bacteria</taxon>
        <taxon>Pseudomonadati</taxon>
        <taxon>Spirochaetota</taxon>
        <taxon>Spirochaetia</taxon>
        <taxon>Leptospirales</taxon>
        <taxon>Leptospiraceae</taxon>
        <taxon>Leptonema</taxon>
    </lineage>
</organism>
<dbReference type="CDD" id="cd01949">
    <property type="entry name" value="GGDEF"/>
    <property type="match status" value="1"/>
</dbReference>
<dbReference type="SUPFAM" id="SSF52172">
    <property type="entry name" value="CheY-like"/>
    <property type="match status" value="1"/>
</dbReference>
<feature type="modified residue" description="4-aspartylphosphate" evidence="1">
    <location>
        <position position="59"/>
    </location>
</feature>
<feature type="domain" description="GGDEF" evidence="4">
    <location>
        <begin position="293"/>
        <end position="426"/>
    </location>
</feature>
<sequence length="677" mass="76626">MPLQKDSVRILVVDDDPSFLQLSLRLLESLGYREVVSAQTSEDALEELARHPFDVVLLDIELGQGIDGIQFSETITESYGTPIIFLTAGAEEQIAPRIDRNSTMGLLFKPINSTELDILISTTLRGRRAELALSGEKHSLIARIFDSMVEGVFILDAQRQFVYANDSLLRMLDYQRSELDGRFSNIIVSPRENVRHYARIWSALKSRGRWEGALSLRTRNGSDRNDWVSLTAVRQDGRLVNVVGLVLDATERKRHEEMLYFMAHHDPLTGLPNRKFFTDQLTRSLARARRTDHRVAVFFIDLDGFKEINDSLGHAAGDDTLKIVARRLRESLRKTDVIGRYGGDEFVVVIDDLKDYESSLKIADKLLLSLNADIQLRERKFRVGASIGISLYPLDGDSSDLLIQMADAAMYAAKRSGGFDYRFSDTSVEKIAASWRRYRSESDRTARKRQLLFQLIRTIGSNRIFAVQPDLFPGEVPGGEDSMPSAVLDMPSVWSEAYWRLLVFLREEADEDWQTLLPGMRVHLRTAAAAVGGGEVLHELLDELHRRRVRVILEMSERDLERLLNHNEPALQSLFRENIVFSIREATGVMIRINDYMRLPVDSFVLPSLDAASDSDQKMLMYMAQSNAHILGRRVLFDSVSESDFLRTVRGGGQDLYRGSLAGDLLSASDVVQLLKK</sequence>